<accession>A0A377HZJ6</accession>
<evidence type="ECO:0000313" key="2">
    <source>
        <dbReference type="Proteomes" id="UP000254867"/>
    </source>
</evidence>
<dbReference type="RefSeq" id="WP_065265155.1">
    <property type="nucleotide sequence ID" value="NZ_UGHH01000002.1"/>
</dbReference>
<reference evidence="1 2" key="1">
    <citation type="submission" date="2018-06" db="EMBL/GenBank/DDBJ databases">
        <authorList>
            <consortium name="Pathogen Informatics"/>
            <person name="Doyle S."/>
        </authorList>
    </citation>
    <scope>NUCLEOTIDE SEQUENCE [LARGE SCALE GENOMIC DNA]</scope>
    <source>
        <strain evidence="1 2">NCTC10794</strain>
    </source>
</reference>
<name>A0A377HZJ6_HAEPH</name>
<gene>
    <name evidence="1" type="ORF">NCTC10794_00660</name>
</gene>
<dbReference type="EMBL" id="UGHH01000002">
    <property type="protein sequence ID" value="STO63622.1"/>
    <property type="molecule type" value="Genomic_DNA"/>
</dbReference>
<dbReference type="Proteomes" id="UP000254867">
    <property type="component" value="Unassembled WGS sequence"/>
</dbReference>
<sequence length="65" mass="7589">MKEIIYFYLIVGCYVAHRKTAGLDVHSPDFLKTYLKIVCTYPKDLFAKFSKKQQEKSDKPQQTGE</sequence>
<protein>
    <submittedName>
        <fullName evidence="1">Uncharacterized protein</fullName>
    </submittedName>
</protein>
<organism evidence="1 2">
    <name type="scientific">Haemophilus parahaemolyticus</name>
    <dbReference type="NCBI Taxonomy" id="735"/>
    <lineage>
        <taxon>Bacteria</taxon>
        <taxon>Pseudomonadati</taxon>
        <taxon>Pseudomonadota</taxon>
        <taxon>Gammaproteobacteria</taxon>
        <taxon>Pasteurellales</taxon>
        <taxon>Pasteurellaceae</taxon>
        <taxon>Haemophilus</taxon>
    </lineage>
</organism>
<dbReference type="AlphaFoldDB" id="A0A377HZJ6"/>
<evidence type="ECO:0000313" key="1">
    <source>
        <dbReference type="EMBL" id="STO63622.1"/>
    </source>
</evidence>
<proteinExistence type="predicted"/>